<feature type="transmembrane region" description="Helical" evidence="5">
    <location>
        <begin position="97"/>
        <end position="120"/>
    </location>
</feature>
<feature type="domain" description="G-protein coupled receptors family 1 profile" evidence="6">
    <location>
        <begin position="44"/>
        <end position="351"/>
    </location>
</feature>
<feature type="transmembrane region" description="Helical" evidence="5">
    <location>
        <begin position="20"/>
        <end position="44"/>
    </location>
</feature>
<accession>A0A8S4A291</accession>
<dbReference type="InterPro" id="IPR017452">
    <property type="entry name" value="GPCR_Rhodpsn_7TM"/>
</dbReference>
<keyword evidence="4 5" id="KW-0472">Membrane</keyword>
<dbReference type="OrthoDB" id="6062462at2759"/>
<keyword evidence="2 5" id="KW-0812">Transmembrane</keyword>
<evidence type="ECO:0000256" key="3">
    <source>
        <dbReference type="ARBA" id="ARBA00022989"/>
    </source>
</evidence>
<sequence length="380" mass="43509">MNNSSMDIQVTLTARGVITSYQYTIIAGTFSVAWMILSTVGFLGNLINVQTFIAMRLEDGFTVSFLVLSVSDLCFTLTMFLRAAASFFFWIDPYTMYIFFANFCIVLYIMTVLTTTFLAVARCMCVVRPLHFRNSFTRSRCIFILSCFALFTIISYMPILANMAFKTQFDIRTNIFRPMLWTSKSRELVKDIVWGARDAFIPASTQIIVIAYVFVMANSLRESNKFRLLSTSLPVTDRMDPSINNQSSKEYQEKLATTDTAMKVLSRINDNFIKPTDTNKLSRKDVQVVKQVALISVVYIVCNMPEIMVNIAGIIEPELTINNRLHNMYLVSVSLTEFFQMFNSSINVYIYYKYNSKFRSCCPLGKTYCYVCCASEKVDK</sequence>
<dbReference type="GO" id="GO:0016020">
    <property type="term" value="C:membrane"/>
    <property type="evidence" value="ECO:0007669"/>
    <property type="project" value="UniProtKB-SubCell"/>
</dbReference>
<comment type="subcellular location">
    <subcellularLocation>
        <location evidence="1">Membrane</location>
    </subcellularLocation>
</comment>
<dbReference type="PANTHER" id="PTHR46641">
    <property type="entry name" value="FMRFAMIDE RECEPTOR-RELATED"/>
    <property type="match status" value="1"/>
</dbReference>
<feature type="transmembrane region" description="Helical" evidence="5">
    <location>
        <begin position="292"/>
        <end position="315"/>
    </location>
</feature>
<evidence type="ECO:0000256" key="5">
    <source>
        <dbReference type="SAM" id="Phobius"/>
    </source>
</evidence>
<evidence type="ECO:0000256" key="1">
    <source>
        <dbReference type="ARBA" id="ARBA00004370"/>
    </source>
</evidence>
<evidence type="ECO:0000256" key="2">
    <source>
        <dbReference type="ARBA" id="ARBA00022692"/>
    </source>
</evidence>
<dbReference type="AlphaFoldDB" id="A0A8S4A291"/>
<evidence type="ECO:0000256" key="4">
    <source>
        <dbReference type="ARBA" id="ARBA00023136"/>
    </source>
</evidence>
<dbReference type="InterPro" id="IPR052954">
    <property type="entry name" value="GPCR-Ligand_Int"/>
</dbReference>
<dbReference type="Gene3D" id="1.20.1070.10">
    <property type="entry name" value="Rhodopsin 7-helix transmembrane proteins"/>
    <property type="match status" value="1"/>
</dbReference>
<organism evidence="7 8">
    <name type="scientific">Candidula unifasciata</name>
    <dbReference type="NCBI Taxonomy" id="100452"/>
    <lineage>
        <taxon>Eukaryota</taxon>
        <taxon>Metazoa</taxon>
        <taxon>Spiralia</taxon>
        <taxon>Lophotrochozoa</taxon>
        <taxon>Mollusca</taxon>
        <taxon>Gastropoda</taxon>
        <taxon>Heterobranchia</taxon>
        <taxon>Euthyneura</taxon>
        <taxon>Panpulmonata</taxon>
        <taxon>Eupulmonata</taxon>
        <taxon>Stylommatophora</taxon>
        <taxon>Helicina</taxon>
        <taxon>Helicoidea</taxon>
        <taxon>Geomitridae</taxon>
        <taxon>Candidula</taxon>
    </lineage>
</organism>
<evidence type="ECO:0000313" key="7">
    <source>
        <dbReference type="EMBL" id="CAG5132581.1"/>
    </source>
</evidence>
<comment type="caution">
    <text evidence="7">The sequence shown here is derived from an EMBL/GenBank/DDBJ whole genome shotgun (WGS) entry which is preliminary data.</text>
</comment>
<keyword evidence="3 5" id="KW-1133">Transmembrane helix</keyword>
<dbReference type="EMBL" id="CAJHNH020005490">
    <property type="protein sequence ID" value="CAG5132581.1"/>
    <property type="molecule type" value="Genomic_DNA"/>
</dbReference>
<feature type="transmembrane region" description="Helical" evidence="5">
    <location>
        <begin position="141"/>
        <end position="161"/>
    </location>
</feature>
<name>A0A8S4A291_9EUPU</name>
<dbReference type="GO" id="GO:0004930">
    <property type="term" value="F:G protein-coupled receptor activity"/>
    <property type="evidence" value="ECO:0007669"/>
    <property type="project" value="InterPro"/>
</dbReference>
<keyword evidence="8" id="KW-1185">Reference proteome</keyword>
<feature type="transmembrane region" description="Helical" evidence="5">
    <location>
        <begin position="199"/>
        <end position="220"/>
    </location>
</feature>
<dbReference type="SUPFAM" id="SSF81321">
    <property type="entry name" value="Family A G protein-coupled receptor-like"/>
    <property type="match status" value="1"/>
</dbReference>
<dbReference type="InterPro" id="IPR000276">
    <property type="entry name" value="GPCR_Rhodpsn"/>
</dbReference>
<reference evidence="7" key="1">
    <citation type="submission" date="2021-04" db="EMBL/GenBank/DDBJ databases">
        <authorList>
            <consortium name="Molecular Ecology Group"/>
        </authorList>
    </citation>
    <scope>NUCLEOTIDE SEQUENCE</scope>
</reference>
<feature type="transmembrane region" description="Helical" evidence="5">
    <location>
        <begin position="327"/>
        <end position="350"/>
    </location>
</feature>
<evidence type="ECO:0000313" key="8">
    <source>
        <dbReference type="Proteomes" id="UP000678393"/>
    </source>
</evidence>
<dbReference type="PROSITE" id="PS50262">
    <property type="entry name" value="G_PROTEIN_RECEP_F1_2"/>
    <property type="match status" value="1"/>
</dbReference>
<gene>
    <name evidence="7" type="ORF">CUNI_LOCUS18139</name>
</gene>
<proteinExistence type="predicted"/>
<dbReference type="PRINTS" id="PR00237">
    <property type="entry name" value="GPCRRHODOPSN"/>
</dbReference>
<dbReference type="Pfam" id="PF00001">
    <property type="entry name" value="7tm_1"/>
    <property type="match status" value="1"/>
</dbReference>
<protein>
    <recommendedName>
        <fullName evidence="6">G-protein coupled receptors family 1 profile domain-containing protein</fullName>
    </recommendedName>
</protein>
<dbReference type="PANTHER" id="PTHR46641:SF2">
    <property type="entry name" value="FMRFAMIDE RECEPTOR"/>
    <property type="match status" value="1"/>
</dbReference>
<feature type="transmembrane region" description="Helical" evidence="5">
    <location>
        <begin position="65"/>
        <end position="91"/>
    </location>
</feature>
<dbReference type="Proteomes" id="UP000678393">
    <property type="component" value="Unassembled WGS sequence"/>
</dbReference>
<evidence type="ECO:0000259" key="6">
    <source>
        <dbReference type="PROSITE" id="PS50262"/>
    </source>
</evidence>